<organism evidence="1 2">
    <name type="scientific">Hyalomma asiaticum</name>
    <name type="common">Tick</name>
    <dbReference type="NCBI Taxonomy" id="266040"/>
    <lineage>
        <taxon>Eukaryota</taxon>
        <taxon>Metazoa</taxon>
        <taxon>Ecdysozoa</taxon>
        <taxon>Arthropoda</taxon>
        <taxon>Chelicerata</taxon>
        <taxon>Arachnida</taxon>
        <taxon>Acari</taxon>
        <taxon>Parasitiformes</taxon>
        <taxon>Ixodida</taxon>
        <taxon>Ixodoidea</taxon>
        <taxon>Ixodidae</taxon>
        <taxon>Hyalomminae</taxon>
        <taxon>Hyalomma</taxon>
    </lineage>
</organism>
<evidence type="ECO:0000313" key="2">
    <source>
        <dbReference type="Proteomes" id="UP000821845"/>
    </source>
</evidence>
<evidence type="ECO:0000313" key="1">
    <source>
        <dbReference type="EMBL" id="KAH6926482.1"/>
    </source>
</evidence>
<gene>
    <name evidence="1" type="ORF">HPB50_018799</name>
</gene>
<protein>
    <submittedName>
        <fullName evidence="1">Uncharacterized protein</fullName>
    </submittedName>
</protein>
<dbReference type="Proteomes" id="UP000821845">
    <property type="component" value="Chromosome 7"/>
</dbReference>
<sequence>MAAETVITQSRKRVRLEQQSTSGPLVSLQAILSLANETQRCVNEGEATFNAGHVVCCGIKSSTDTEVSVESLCLQTSAIKGPPHCVNITVRQDTGSVKDKQRQPGFTLVHRRPAAVGPYCLILLV</sequence>
<proteinExistence type="predicted"/>
<comment type="caution">
    <text evidence="1">The sequence shown here is derived from an EMBL/GenBank/DDBJ whole genome shotgun (WGS) entry which is preliminary data.</text>
</comment>
<reference evidence="1" key="1">
    <citation type="submission" date="2020-05" db="EMBL/GenBank/DDBJ databases">
        <title>Large-scale comparative analyses of tick genomes elucidate their genetic diversity and vector capacities.</title>
        <authorList>
            <person name="Jia N."/>
            <person name="Wang J."/>
            <person name="Shi W."/>
            <person name="Du L."/>
            <person name="Sun Y."/>
            <person name="Zhan W."/>
            <person name="Jiang J."/>
            <person name="Wang Q."/>
            <person name="Zhang B."/>
            <person name="Ji P."/>
            <person name="Sakyi L.B."/>
            <person name="Cui X."/>
            <person name="Yuan T."/>
            <person name="Jiang B."/>
            <person name="Yang W."/>
            <person name="Lam T.T.-Y."/>
            <person name="Chang Q."/>
            <person name="Ding S."/>
            <person name="Wang X."/>
            <person name="Zhu J."/>
            <person name="Ruan X."/>
            <person name="Zhao L."/>
            <person name="Wei J."/>
            <person name="Que T."/>
            <person name="Du C."/>
            <person name="Cheng J."/>
            <person name="Dai P."/>
            <person name="Han X."/>
            <person name="Huang E."/>
            <person name="Gao Y."/>
            <person name="Liu J."/>
            <person name="Shao H."/>
            <person name="Ye R."/>
            <person name="Li L."/>
            <person name="Wei W."/>
            <person name="Wang X."/>
            <person name="Wang C."/>
            <person name="Yang T."/>
            <person name="Huo Q."/>
            <person name="Li W."/>
            <person name="Guo W."/>
            <person name="Chen H."/>
            <person name="Zhou L."/>
            <person name="Ni X."/>
            <person name="Tian J."/>
            <person name="Zhou Y."/>
            <person name="Sheng Y."/>
            <person name="Liu T."/>
            <person name="Pan Y."/>
            <person name="Xia L."/>
            <person name="Li J."/>
            <person name="Zhao F."/>
            <person name="Cao W."/>
        </authorList>
    </citation>
    <scope>NUCLEOTIDE SEQUENCE</scope>
    <source>
        <strain evidence="1">Hyas-2018</strain>
    </source>
</reference>
<accession>A0ACB7S009</accession>
<keyword evidence="2" id="KW-1185">Reference proteome</keyword>
<dbReference type="EMBL" id="CM023487">
    <property type="protein sequence ID" value="KAH6926482.1"/>
    <property type="molecule type" value="Genomic_DNA"/>
</dbReference>
<name>A0ACB7S009_HYAAI</name>